<reference evidence="4 5" key="1">
    <citation type="submission" date="2023-11" db="EMBL/GenBank/DDBJ databases">
        <title>Arctic aerobic anoxygenic photoheterotroph Sediminicoccus rosea KRV36 adapts its photosynthesis to long days of polar summer.</title>
        <authorList>
            <person name="Tomasch J."/>
            <person name="Kopejtka K."/>
            <person name="Bily T."/>
            <person name="Gardiner A.T."/>
            <person name="Gardian Z."/>
            <person name="Shivaramu S."/>
            <person name="Koblizek M."/>
            <person name="Engelhardt F."/>
            <person name="Kaftan D."/>
        </authorList>
    </citation>
    <scope>NUCLEOTIDE SEQUENCE [LARGE SCALE GENOMIC DNA]</scope>
    <source>
        <strain evidence="4 5">R-30</strain>
    </source>
</reference>
<evidence type="ECO:0000256" key="1">
    <source>
        <dbReference type="ARBA" id="ARBA00008231"/>
    </source>
</evidence>
<evidence type="ECO:0000256" key="3">
    <source>
        <dbReference type="ARBA" id="ARBA00023186"/>
    </source>
</evidence>
<dbReference type="PANTHER" id="PTHR21013">
    <property type="entry name" value="ATP SYNTHASE MITOCHONDRIAL F1 COMPLEX ASSEMBLY FACTOR 2/ATP12 PROTEIN, MITOCHONDRIAL PRECURSOR"/>
    <property type="match status" value="1"/>
</dbReference>
<organism evidence="4 5">
    <name type="scientific">Sediminicoccus rosea</name>
    <dbReference type="NCBI Taxonomy" id="1225128"/>
    <lineage>
        <taxon>Bacteria</taxon>
        <taxon>Pseudomonadati</taxon>
        <taxon>Pseudomonadota</taxon>
        <taxon>Alphaproteobacteria</taxon>
        <taxon>Acetobacterales</taxon>
        <taxon>Roseomonadaceae</taxon>
        <taxon>Sediminicoccus</taxon>
    </lineage>
</organism>
<keyword evidence="3" id="KW-0143">Chaperone</keyword>
<sequence length="234" mass="24867">MKRFWNQATCVAEGDGFAIHLDGRPVKLPTGASLRVATRELGEALAAEWQAAGGERGGEMSWEDVPLTRLTGTAAERIAPDPAATIAAIAKYAETDLLCYRAEDDALAARQDAAWQPWLDWARSSFGADLRITRGIMPVAQTPEALTALHDAVAGLSPVALSALGVLVPALGSCVLGLAVIHGALEPGDAHRLAVLDELFQEERWGLDWEAEERREKVAADLALAARLAALSQG</sequence>
<gene>
    <name evidence="4" type="ORF">R9Z33_22645</name>
</gene>
<accession>A0ABZ0PGV6</accession>
<keyword evidence="5" id="KW-1185">Reference proteome</keyword>
<dbReference type="PANTHER" id="PTHR21013:SF10">
    <property type="entry name" value="ATP SYNTHASE MITOCHONDRIAL F1 COMPLEX ASSEMBLY FACTOR 2"/>
    <property type="match status" value="1"/>
</dbReference>
<dbReference type="RefSeq" id="WP_318648842.1">
    <property type="nucleotide sequence ID" value="NZ_CP137852.1"/>
</dbReference>
<comment type="similarity">
    <text evidence="1">Belongs to the ATP12 family.</text>
</comment>
<dbReference type="Pfam" id="PF07542">
    <property type="entry name" value="ATP12"/>
    <property type="match status" value="1"/>
</dbReference>
<dbReference type="Gene3D" id="1.10.3580.10">
    <property type="entry name" value="ATP12 ATPase"/>
    <property type="match status" value="1"/>
</dbReference>
<dbReference type="InterPro" id="IPR042272">
    <property type="entry name" value="ATP12_ATP_synth-F1-assembly_N"/>
</dbReference>
<dbReference type="EMBL" id="CP137852">
    <property type="protein sequence ID" value="WPB84879.1"/>
    <property type="molecule type" value="Genomic_DNA"/>
</dbReference>
<evidence type="ECO:0000256" key="2">
    <source>
        <dbReference type="ARBA" id="ARBA00022946"/>
    </source>
</evidence>
<dbReference type="InterPro" id="IPR011419">
    <property type="entry name" value="ATP12_ATP_synth-F1-assembly"/>
</dbReference>
<dbReference type="Gene3D" id="3.30.2180.10">
    <property type="entry name" value="ATP12-like"/>
    <property type="match status" value="1"/>
</dbReference>
<evidence type="ECO:0000313" key="5">
    <source>
        <dbReference type="Proteomes" id="UP001305521"/>
    </source>
</evidence>
<evidence type="ECO:0000313" key="4">
    <source>
        <dbReference type="EMBL" id="WPB84879.1"/>
    </source>
</evidence>
<dbReference type="InterPro" id="IPR023335">
    <property type="entry name" value="ATP12_ortho_dom_sf"/>
</dbReference>
<name>A0ABZ0PGV6_9PROT</name>
<dbReference type="Proteomes" id="UP001305521">
    <property type="component" value="Chromosome"/>
</dbReference>
<proteinExistence type="inferred from homology"/>
<dbReference type="SUPFAM" id="SSF160909">
    <property type="entry name" value="ATP12-like"/>
    <property type="match status" value="1"/>
</dbReference>
<protein>
    <submittedName>
        <fullName evidence="4">ATP12 family protein</fullName>
    </submittedName>
</protein>
<keyword evidence="2" id="KW-0809">Transit peptide</keyword>